<evidence type="ECO:0000313" key="2">
    <source>
        <dbReference type="Proteomes" id="UP000034107"/>
    </source>
</evidence>
<protein>
    <submittedName>
        <fullName evidence="1">Plasmid stabilization system</fullName>
    </submittedName>
</protein>
<dbReference type="SUPFAM" id="SSF143011">
    <property type="entry name" value="RelE-like"/>
    <property type="match status" value="1"/>
</dbReference>
<dbReference type="AlphaFoldDB" id="A0A0G1NJE1"/>
<dbReference type="Proteomes" id="UP000034107">
    <property type="component" value="Unassembled WGS sequence"/>
</dbReference>
<organism evidence="1 2">
    <name type="scientific">Candidatus Nomurabacteria bacterium GW2011_GWA1_46_11</name>
    <dbReference type="NCBI Taxonomy" id="1618732"/>
    <lineage>
        <taxon>Bacteria</taxon>
        <taxon>Candidatus Nomuraibacteriota</taxon>
    </lineage>
</organism>
<proteinExistence type="predicted"/>
<reference evidence="1 2" key="1">
    <citation type="journal article" date="2015" name="Nature">
        <title>rRNA introns, odd ribosomes, and small enigmatic genomes across a large radiation of phyla.</title>
        <authorList>
            <person name="Brown C.T."/>
            <person name="Hug L.A."/>
            <person name="Thomas B.C."/>
            <person name="Sharon I."/>
            <person name="Castelle C.J."/>
            <person name="Singh A."/>
            <person name="Wilkins M.J."/>
            <person name="Williams K.H."/>
            <person name="Banfield J.F."/>
        </authorList>
    </citation>
    <scope>NUCLEOTIDE SEQUENCE [LARGE SCALE GENOMIC DNA]</scope>
</reference>
<dbReference type="InterPro" id="IPR035093">
    <property type="entry name" value="RelE/ParE_toxin_dom_sf"/>
</dbReference>
<dbReference type="EMBL" id="LCLS01000039">
    <property type="protein sequence ID" value="KKU20472.1"/>
    <property type="molecule type" value="Genomic_DNA"/>
</dbReference>
<dbReference type="Gene3D" id="3.30.2310.20">
    <property type="entry name" value="RelE-like"/>
    <property type="match status" value="1"/>
</dbReference>
<sequence length="86" mass="10408">MYKISLKPSFVRQARGLDEELIDLLKNKIKLLQNREHHRLLKVHKLHGKFSNYYSFSLSYKMRVVFTFQSKDEVVLYYVGDHDIYK</sequence>
<gene>
    <name evidence="1" type="ORF">UX31_C0039G0002</name>
</gene>
<name>A0A0G1NJE1_9BACT</name>
<comment type="caution">
    <text evidence="1">The sequence shown here is derived from an EMBL/GenBank/DDBJ whole genome shotgun (WGS) entry which is preliminary data.</text>
</comment>
<accession>A0A0G1NJE1</accession>
<evidence type="ECO:0000313" key="1">
    <source>
        <dbReference type="EMBL" id="KKU20472.1"/>
    </source>
</evidence>